<reference evidence="10 11" key="1">
    <citation type="submission" date="2012-08" db="EMBL/GenBank/DDBJ databases">
        <title>Oryza genome evolution.</title>
        <authorList>
            <person name="Wing R.A."/>
        </authorList>
    </citation>
    <scope>NUCLEOTIDE SEQUENCE</scope>
</reference>
<dbReference type="InterPro" id="IPR050754">
    <property type="entry name" value="FKBP4/5/8-like"/>
</dbReference>
<keyword evidence="11" id="KW-1185">Reference proteome</keyword>
<dbReference type="FunFam" id="3.10.50.40:FF:000039">
    <property type="entry name" value="Peptidylprolyl isomerase"/>
    <property type="match status" value="1"/>
</dbReference>
<dbReference type="InterPro" id="IPR001179">
    <property type="entry name" value="PPIase_FKBP_dom"/>
</dbReference>
<dbReference type="Pfam" id="PF00254">
    <property type="entry name" value="FKBP_C"/>
    <property type="match status" value="3"/>
</dbReference>
<sequence length="564" mass="62867">MAHAEADDLPPPPAKKKSPAEEEAEKRRKKLTPGSLMKGLIRSGSGDATPAEGDQVVLHCTTRTMDGIIVNSTRREHGGKGVPLRFVLGKSKMILGFAEGFPTMLKGEIAMFKMKPQIHYAEDDCPVTAPDGFPKDDELQFEIEMLDFFKAKIVAEDLGVVKKIVDEGKGWETPREPYEVTTWITARTADGKELLPSKEEPYFFTLGKSEVPKGLEMGIGTMAREEKAVIYVSSAYLSNSSLMPQLEGLEEVHFEVELVQFVQVPEGFEMCVRLMLPGEKSIVTCPPDFAYDKFPRPANVPEGAHVQWEIELLGFEMPKDWTGFTFQEIMDDADKIKTTGNRLFKEGKFELAKAKYEKVLREYNHVHPQDDDEGKIFANSRNSLHLNVAACYQKMGEYRKSIDTCNKVLEANPAHVKALYRRGMSYMLLGDFDDAKKDFEKMMAVDKSSEPDATAALLKLKQTIQETEKKARKQFKGLFDKKPGEISEVGVVEPEVNKNASDATASAESASSTDRDADATKAAALPREDSELAFEEERPGLLGRIWPSASRIFSSLGLNRCTIL</sequence>
<keyword evidence="6" id="KW-0697">Rotamase</keyword>
<dbReference type="PROSITE" id="PS50005">
    <property type="entry name" value="TPR"/>
    <property type="match status" value="2"/>
</dbReference>
<dbReference type="AlphaFoldDB" id="A0A0D9VUC4"/>
<protein>
    <recommendedName>
        <fullName evidence="2 6">peptidylprolyl isomerase</fullName>
        <ecNumber evidence="2 6">5.2.1.8</ecNumber>
    </recommendedName>
</protein>
<keyword evidence="4 7" id="KW-0802">TPR repeat</keyword>
<evidence type="ECO:0000256" key="6">
    <source>
        <dbReference type="PROSITE-ProRule" id="PRU00277"/>
    </source>
</evidence>
<accession>A0A0D9VUC4</accession>
<dbReference type="PANTHER" id="PTHR46512:SF8">
    <property type="entry name" value="PEPTIDYLPROLYL ISOMERASE"/>
    <property type="match status" value="1"/>
</dbReference>
<dbReference type="InterPro" id="IPR019734">
    <property type="entry name" value="TPR_rpt"/>
</dbReference>
<dbReference type="Pfam" id="PF00515">
    <property type="entry name" value="TPR_1"/>
    <property type="match status" value="1"/>
</dbReference>
<dbReference type="GO" id="GO:0003755">
    <property type="term" value="F:peptidyl-prolyl cis-trans isomerase activity"/>
    <property type="evidence" value="ECO:0007669"/>
    <property type="project" value="UniProtKB-KW"/>
</dbReference>
<reference evidence="10" key="3">
    <citation type="submission" date="2015-04" db="UniProtKB">
        <authorList>
            <consortium name="EnsemblPlants"/>
        </authorList>
    </citation>
    <scope>IDENTIFICATION</scope>
</reference>
<evidence type="ECO:0000256" key="4">
    <source>
        <dbReference type="ARBA" id="ARBA00022803"/>
    </source>
</evidence>
<dbReference type="PROSITE" id="PS50059">
    <property type="entry name" value="FKBP_PPIASE"/>
    <property type="match status" value="2"/>
</dbReference>
<evidence type="ECO:0000313" key="10">
    <source>
        <dbReference type="EnsemblPlants" id="LPERR03G16030.2"/>
    </source>
</evidence>
<feature type="region of interest" description="Disordered" evidence="8">
    <location>
        <begin position="493"/>
        <end position="533"/>
    </location>
</feature>
<keyword evidence="5 6" id="KW-0413">Isomerase</keyword>
<dbReference type="SUPFAM" id="SSF48452">
    <property type="entry name" value="TPR-like"/>
    <property type="match status" value="1"/>
</dbReference>
<evidence type="ECO:0000256" key="1">
    <source>
        <dbReference type="ARBA" id="ARBA00000971"/>
    </source>
</evidence>
<evidence type="ECO:0000256" key="5">
    <source>
        <dbReference type="ARBA" id="ARBA00023235"/>
    </source>
</evidence>
<dbReference type="InterPro" id="IPR046357">
    <property type="entry name" value="PPIase_dom_sf"/>
</dbReference>
<name>A0A0D9VUC4_9ORYZ</name>
<feature type="domain" description="PPIase FKBP-type" evidence="9">
    <location>
        <begin position="177"/>
        <end position="316"/>
    </location>
</feature>
<dbReference type="Pfam" id="PF13181">
    <property type="entry name" value="TPR_8"/>
    <property type="match status" value="1"/>
</dbReference>
<evidence type="ECO:0000256" key="7">
    <source>
        <dbReference type="PROSITE-ProRule" id="PRU00339"/>
    </source>
</evidence>
<dbReference type="Gramene" id="LPERR03G16030.2">
    <property type="protein sequence ID" value="LPERR03G16030.2"/>
    <property type="gene ID" value="LPERR03G16030"/>
</dbReference>
<organism evidence="10 11">
    <name type="scientific">Leersia perrieri</name>
    <dbReference type="NCBI Taxonomy" id="77586"/>
    <lineage>
        <taxon>Eukaryota</taxon>
        <taxon>Viridiplantae</taxon>
        <taxon>Streptophyta</taxon>
        <taxon>Embryophyta</taxon>
        <taxon>Tracheophyta</taxon>
        <taxon>Spermatophyta</taxon>
        <taxon>Magnoliopsida</taxon>
        <taxon>Liliopsida</taxon>
        <taxon>Poales</taxon>
        <taxon>Poaceae</taxon>
        <taxon>BOP clade</taxon>
        <taxon>Oryzoideae</taxon>
        <taxon>Oryzeae</taxon>
        <taxon>Oryzinae</taxon>
        <taxon>Leersia</taxon>
    </lineage>
</organism>
<dbReference type="Gene3D" id="1.25.40.10">
    <property type="entry name" value="Tetratricopeptide repeat domain"/>
    <property type="match status" value="1"/>
</dbReference>
<dbReference type="SUPFAM" id="SSF54534">
    <property type="entry name" value="FKBP-like"/>
    <property type="match status" value="3"/>
</dbReference>
<feature type="repeat" description="TPR" evidence="7">
    <location>
        <begin position="416"/>
        <end position="449"/>
    </location>
</feature>
<dbReference type="Proteomes" id="UP000032180">
    <property type="component" value="Chromosome 3"/>
</dbReference>
<reference evidence="11" key="2">
    <citation type="submission" date="2013-12" db="EMBL/GenBank/DDBJ databases">
        <authorList>
            <person name="Yu Y."/>
            <person name="Lee S."/>
            <person name="de Baynast K."/>
            <person name="Wissotski M."/>
            <person name="Liu L."/>
            <person name="Talag J."/>
            <person name="Goicoechea J."/>
            <person name="Angelova A."/>
            <person name="Jetty R."/>
            <person name="Kudrna D."/>
            <person name="Golser W."/>
            <person name="Rivera L."/>
            <person name="Zhang J."/>
            <person name="Wing R."/>
        </authorList>
    </citation>
    <scope>NUCLEOTIDE SEQUENCE</scope>
</reference>
<evidence type="ECO:0000313" key="11">
    <source>
        <dbReference type="Proteomes" id="UP000032180"/>
    </source>
</evidence>
<comment type="catalytic activity">
    <reaction evidence="1 6">
        <text>[protein]-peptidylproline (omega=180) = [protein]-peptidylproline (omega=0)</text>
        <dbReference type="Rhea" id="RHEA:16237"/>
        <dbReference type="Rhea" id="RHEA-COMP:10747"/>
        <dbReference type="Rhea" id="RHEA-COMP:10748"/>
        <dbReference type="ChEBI" id="CHEBI:83833"/>
        <dbReference type="ChEBI" id="CHEBI:83834"/>
        <dbReference type="EC" id="5.2.1.8"/>
    </reaction>
</comment>
<dbReference type="EC" id="5.2.1.8" evidence="2 6"/>
<dbReference type="SMART" id="SM00028">
    <property type="entry name" value="TPR"/>
    <property type="match status" value="3"/>
</dbReference>
<evidence type="ECO:0000259" key="9">
    <source>
        <dbReference type="PROSITE" id="PS50059"/>
    </source>
</evidence>
<feature type="repeat" description="TPR" evidence="7">
    <location>
        <begin position="382"/>
        <end position="415"/>
    </location>
</feature>
<proteinExistence type="predicted"/>
<evidence type="ECO:0000256" key="3">
    <source>
        <dbReference type="ARBA" id="ARBA00022737"/>
    </source>
</evidence>
<keyword evidence="3" id="KW-0677">Repeat</keyword>
<dbReference type="PANTHER" id="PTHR46512">
    <property type="entry name" value="PEPTIDYLPROLYL ISOMERASE"/>
    <property type="match status" value="1"/>
</dbReference>
<dbReference type="FunFam" id="3.10.50.40:FF:000052">
    <property type="entry name" value="Peptidylprolyl isomerase"/>
    <property type="match status" value="1"/>
</dbReference>
<evidence type="ECO:0000256" key="8">
    <source>
        <dbReference type="SAM" id="MobiDB-lite"/>
    </source>
</evidence>
<dbReference type="InterPro" id="IPR011990">
    <property type="entry name" value="TPR-like_helical_dom_sf"/>
</dbReference>
<feature type="region of interest" description="Disordered" evidence="8">
    <location>
        <begin position="1"/>
        <end position="52"/>
    </location>
</feature>
<feature type="domain" description="PPIase FKBP-type" evidence="9">
    <location>
        <begin position="53"/>
        <end position="149"/>
    </location>
</feature>
<dbReference type="Gene3D" id="3.10.50.40">
    <property type="match status" value="3"/>
</dbReference>
<feature type="compositionally biased region" description="Low complexity" evidence="8">
    <location>
        <begin position="500"/>
        <end position="512"/>
    </location>
</feature>
<dbReference type="FunFam" id="1.25.40.10:FF:000008">
    <property type="entry name" value="Peptidylprolyl isomerase"/>
    <property type="match status" value="1"/>
</dbReference>
<evidence type="ECO:0000256" key="2">
    <source>
        <dbReference type="ARBA" id="ARBA00013194"/>
    </source>
</evidence>
<dbReference type="EnsemblPlants" id="LPERR03G16030.2">
    <property type="protein sequence ID" value="LPERR03G16030.2"/>
    <property type="gene ID" value="LPERR03G16030"/>
</dbReference>